<dbReference type="EMBL" id="JAAKFY010000020">
    <property type="protein sequence ID" value="KAF3841529.1"/>
    <property type="molecule type" value="Genomic_DNA"/>
</dbReference>
<evidence type="ECO:0000313" key="2">
    <source>
        <dbReference type="EMBL" id="KAF3841529.1"/>
    </source>
</evidence>
<accession>A0A7J5XYB1</accession>
<sequence>MTQEGRDELASLLKKRLADPGNRTNAPQGLMTPWRTMTKTVTSVMTVRKTLMRTSHTPYPHLEEGRWGTAPLSPTLPPP</sequence>
<keyword evidence="3" id="KW-1185">Reference proteome</keyword>
<proteinExistence type="predicted"/>
<protein>
    <submittedName>
        <fullName evidence="2">Uncharacterized protein</fullName>
    </submittedName>
</protein>
<evidence type="ECO:0000313" key="3">
    <source>
        <dbReference type="Proteomes" id="UP000518266"/>
    </source>
</evidence>
<name>A0A7J5XYB1_DISMA</name>
<gene>
    <name evidence="2" type="ORF">F7725_007391</name>
</gene>
<reference evidence="2 3" key="1">
    <citation type="submission" date="2020-03" db="EMBL/GenBank/DDBJ databases">
        <title>Dissostichus mawsoni Genome sequencing and assembly.</title>
        <authorList>
            <person name="Park H."/>
        </authorList>
    </citation>
    <scope>NUCLEOTIDE SEQUENCE [LARGE SCALE GENOMIC DNA]</scope>
    <source>
        <strain evidence="2">DM0001</strain>
        <tissue evidence="2">Muscle</tissue>
    </source>
</reference>
<comment type="caution">
    <text evidence="2">The sequence shown here is derived from an EMBL/GenBank/DDBJ whole genome shotgun (WGS) entry which is preliminary data.</text>
</comment>
<evidence type="ECO:0000256" key="1">
    <source>
        <dbReference type="SAM" id="MobiDB-lite"/>
    </source>
</evidence>
<dbReference type="AlphaFoldDB" id="A0A7J5XYB1"/>
<dbReference type="Proteomes" id="UP000518266">
    <property type="component" value="Unassembled WGS sequence"/>
</dbReference>
<organism evidence="2 3">
    <name type="scientific">Dissostichus mawsoni</name>
    <name type="common">Antarctic cod</name>
    <dbReference type="NCBI Taxonomy" id="36200"/>
    <lineage>
        <taxon>Eukaryota</taxon>
        <taxon>Metazoa</taxon>
        <taxon>Chordata</taxon>
        <taxon>Craniata</taxon>
        <taxon>Vertebrata</taxon>
        <taxon>Euteleostomi</taxon>
        <taxon>Actinopterygii</taxon>
        <taxon>Neopterygii</taxon>
        <taxon>Teleostei</taxon>
        <taxon>Neoteleostei</taxon>
        <taxon>Acanthomorphata</taxon>
        <taxon>Eupercaria</taxon>
        <taxon>Perciformes</taxon>
        <taxon>Notothenioidei</taxon>
        <taxon>Nototheniidae</taxon>
        <taxon>Dissostichus</taxon>
    </lineage>
</organism>
<feature type="region of interest" description="Disordered" evidence="1">
    <location>
        <begin position="55"/>
        <end position="79"/>
    </location>
</feature>